<dbReference type="RefSeq" id="WP_338438155.1">
    <property type="nucleotide sequence ID" value="NZ_CP034671.2"/>
</dbReference>
<dbReference type="GO" id="GO:0009435">
    <property type="term" value="P:NAD+ biosynthetic process"/>
    <property type="evidence" value="ECO:0007669"/>
    <property type="project" value="InterPro"/>
</dbReference>
<accession>A0AAT9JWQ8</accession>
<keyword evidence="1" id="KW-0732">Signal</keyword>
<dbReference type="InterPro" id="IPR005288">
    <property type="entry name" value="NadB"/>
</dbReference>
<evidence type="ECO:0000256" key="1">
    <source>
        <dbReference type="SAM" id="SignalP"/>
    </source>
</evidence>
<dbReference type="SUPFAM" id="SSF51905">
    <property type="entry name" value="FAD/NAD(P)-binding domain"/>
    <property type="match status" value="1"/>
</dbReference>
<name>A0AAT9JWQ8_SYNEL</name>
<sequence length="660" mass="73118">MGRAIGLWIGSIGLAVSLGSAAIANAATQSTLTCEILVVGGGLSGVAAAEAGLLAGRTVCLTEITDWLGGQVSSQGTSALDEAGLQQALQVYPQGYQRFRDRLRQFYGRDNPGDCWVSQICFLPRDAAQLLEAQLREAEQRGQGKLHWLPSTVVKALNFDRDRRWIESVTAIQHQPAIGAPPLNTLPLSAWIEDAYRPEDSDLLRKNVLQLQPPAGQAQRWIVIEATETGELLPLADVPYRLGLDPRSPGNPSSPVTQPDSYCTQGFTYTFAMEQTPASYQPDRPSFYDRYAPYFSYELSRFANPDTLFTYRRIWAPQPRSPQLQPGRNVTIPQPGDWSMQNWTWGNDYRPGTAADNLILSAEQLRASGQLEPSGWLGGLRTETLQRGEEHALSFFYWLSQGNTDSQLGPNVKQPFPFYRLLQGIEQPMGTAHGLSKYPYIREGRRLIGRSSPTYPQGFSLVETDIARPDYADPIYQETLSPQDYEALRQRLARDAILQGNSATDLPIVPRPRLFPDSVGITQYALDFHPCLTESPPEKPGNTERAGVRLPQGLAYPGQIPLRAMIPQRVENLLVTGKSIAFSYSVAAAYRVHSFEWSAGVAAGTVADFVMQQQITPAELVNDLPRQEPQLEALQRRLVNTGNPIAFPGTTLLDRNWLRP</sequence>
<dbReference type="AlphaFoldDB" id="A0AAT9JWQ8"/>
<dbReference type="GO" id="GO:0008734">
    <property type="term" value="F:L-aspartate oxidase activity"/>
    <property type="evidence" value="ECO:0007669"/>
    <property type="project" value="InterPro"/>
</dbReference>
<protein>
    <submittedName>
        <fullName evidence="2">FAD-dependent oxidoreductase</fullName>
    </submittedName>
</protein>
<dbReference type="PANTHER" id="PTHR42716:SF1">
    <property type="entry name" value="SLL0471 PROTEIN"/>
    <property type="match status" value="1"/>
</dbReference>
<dbReference type="PANTHER" id="PTHR42716">
    <property type="entry name" value="L-ASPARTATE OXIDASE"/>
    <property type="match status" value="1"/>
</dbReference>
<dbReference type="InterPro" id="IPR036188">
    <property type="entry name" value="FAD/NAD-bd_sf"/>
</dbReference>
<feature type="signal peptide" evidence="1">
    <location>
        <begin position="1"/>
        <end position="26"/>
    </location>
</feature>
<evidence type="ECO:0000313" key="2">
    <source>
        <dbReference type="EMBL" id="QFZ92973.2"/>
    </source>
</evidence>
<reference evidence="2" key="1">
    <citation type="submission" date="2024-01" db="EMBL/GenBank/DDBJ databases">
        <title>Synechococcus elongatus PCC 11802, a close yet different native of Synechococcus elongatus PCC 11801.</title>
        <authorList>
            <person name="Jaiswal D."/>
            <person name="Sengupta A."/>
            <person name="Sengupta S."/>
            <person name="Pakrasi H.B."/>
            <person name="Wangikar P."/>
        </authorList>
    </citation>
    <scope>NUCLEOTIDE SEQUENCE</scope>
    <source>
        <strain evidence="2">PCC 11802</strain>
    </source>
</reference>
<gene>
    <name evidence="2" type="ORF">EKO22_12195</name>
</gene>
<proteinExistence type="predicted"/>
<organism evidence="2">
    <name type="scientific">Synechococcus elongatus PCC 11802</name>
    <dbReference type="NCBI Taxonomy" id="2283154"/>
    <lineage>
        <taxon>Bacteria</taxon>
        <taxon>Bacillati</taxon>
        <taxon>Cyanobacteriota</taxon>
        <taxon>Cyanophyceae</taxon>
        <taxon>Synechococcales</taxon>
        <taxon>Synechococcaceae</taxon>
        <taxon>Synechococcus</taxon>
    </lineage>
</organism>
<feature type="chain" id="PRO_5043983740" evidence="1">
    <location>
        <begin position="27"/>
        <end position="660"/>
    </location>
</feature>
<dbReference type="Pfam" id="PF12831">
    <property type="entry name" value="FAD_oxidored"/>
    <property type="match status" value="3"/>
</dbReference>
<dbReference type="Gene3D" id="3.50.50.60">
    <property type="entry name" value="FAD/NAD(P)-binding domain"/>
    <property type="match status" value="1"/>
</dbReference>
<dbReference type="EMBL" id="CP034671">
    <property type="protein sequence ID" value="QFZ92973.2"/>
    <property type="molecule type" value="Genomic_DNA"/>
</dbReference>